<proteinExistence type="inferred from homology"/>
<evidence type="ECO:0000256" key="2">
    <source>
        <dbReference type="PIRNR" id="PIRNR006221"/>
    </source>
</evidence>
<dbReference type="PIRSF" id="PIRSF006221">
    <property type="entry name" value="Ketosamine-3-kinase"/>
    <property type="match status" value="1"/>
</dbReference>
<name>F9U8P2_9GAMM</name>
<sequence>MAGTSIRMNDRETIARHIAHATGRPFRIRREQSVGGGCINRAVVLADGARAYFVKLNSADRLEMFEAESAGLAALGAANAIRVPEPVCTGVAGNQSYLAIEHLDLAGRLDGAEAGRRLAQLHRCTAPDFGWHRDNTIGSTPQHNTQTFDWVEFWRVHRLGFQLDLAARNGHGRALSGSGERLMSVLDHLIGHRPAPSLVHGDLWGGNIGATREGEPVIFDPAVYYGDRETDLAMTELFGGFGSDFYAAYREAWPMPPEYDTRRILYNLYHILNHLNLFGGGYLAQAKGMMDRLLAAVR</sequence>
<dbReference type="SUPFAM" id="SSF56112">
    <property type="entry name" value="Protein kinase-like (PK-like)"/>
    <property type="match status" value="1"/>
</dbReference>
<evidence type="ECO:0000256" key="1">
    <source>
        <dbReference type="ARBA" id="ARBA00009460"/>
    </source>
</evidence>
<dbReference type="STRING" id="768671.ThimaDRAFT_1294"/>
<keyword evidence="2" id="KW-0808">Transferase</keyword>
<organism evidence="3 4">
    <name type="scientific">Thiocapsa marina 5811</name>
    <dbReference type="NCBI Taxonomy" id="768671"/>
    <lineage>
        <taxon>Bacteria</taxon>
        <taxon>Pseudomonadati</taxon>
        <taxon>Pseudomonadota</taxon>
        <taxon>Gammaproteobacteria</taxon>
        <taxon>Chromatiales</taxon>
        <taxon>Chromatiaceae</taxon>
        <taxon>Thiocapsa</taxon>
    </lineage>
</organism>
<dbReference type="eggNOG" id="COG3001">
    <property type="taxonomic scope" value="Bacteria"/>
</dbReference>
<reference evidence="3 4" key="1">
    <citation type="submission" date="2011-06" db="EMBL/GenBank/DDBJ databases">
        <title>The draft genome of Thiocapsa marina 5811.</title>
        <authorList>
            <consortium name="US DOE Joint Genome Institute (JGI-PGF)"/>
            <person name="Lucas S."/>
            <person name="Han J."/>
            <person name="Cheng J.-F."/>
            <person name="Goodwin L."/>
            <person name="Pitluck S."/>
            <person name="Peters L."/>
            <person name="Land M.L."/>
            <person name="Hauser L."/>
            <person name="Vogl K."/>
            <person name="Liu Z."/>
            <person name="Imhoff J."/>
            <person name="Thiel V."/>
            <person name="Frigaard N.-U."/>
            <person name="Bryant D."/>
            <person name="Woyke T.J."/>
        </authorList>
    </citation>
    <scope>NUCLEOTIDE SEQUENCE [LARGE SCALE GENOMIC DNA]</scope>
    <source>
        <strain evidence="3 4">5811</strain>
    </source>
</reference>
<dbReference type="Gene3D" id="3.90.1200.10">
    <property type="match status" value="1"/>
</dbReference>
<keyword evidence="2 3" id="KW-0418">Kinase</keyword>
<dbReference type="AlphaFoldDB" id="F9U8P2"/>
<dbReference type="GO" id="GO:0016301">
    <property type="term" value="F:kinase activity"/>
    <property type="evidence" value="ECO:0007669"/>
    <property type="project" value="UniProtKB-UniRule"/>
</dbReference>
<dbReference type="Proteomes" id="UP000005459">
    <property type="component" value="Unassembled WGS sequence"/>
</dbReference>
<dbReference type="EMBL" id="AFWV01000004">
    <property type="protein sequence ID" value="EGV19150.1"/>
    <property type="molecule type" value="Genomic_DNA"/>
</dbReference>
<dbReference type="PATRIC" id="fig|768671.3.peg.1385"/>
<comment type="similarity">
    <text evidence="1 2">Belongs to the fructosamine kinase family.</text>
</comment>
<dbReference type="PANTHER" id="PTHR12149:SF8">
    <property type="entry name" value="PROTEIN-RIBULOSAMINE 3-KINASE"/>
    <property type="match status" value="1"/>
</dbReference>
<accession>F9U8P2</accession>
<keyword evidence="4" id="KW-1185">Reference proteome</keyword>
<dbReference type="PANTHER" id="PTHR12149">
    <property type="entry name" value="FRUCTOSAMINE 3 KINASE-RELATED PROTEIN"/>
    <property type="match status" value="1"/>
</dbReference>
<dbReference type="InterPro" id="IPR016477">
    <property type="entry name" value="Fructo-/Ketosamine-3-kinase"/>
</dbReference>
<evidence type="ECO:0000313" key="3">
    <source>
        <dbReference type="EMBL" id="EGV19150.1"/>
    </source>
</evidence>
<gene>
    <name evidence="3" type="ORF">ThimaDRAFT_1294</name>
</gene>
<dbReference type="Pfam" id="PF03881">
    <property type="entry name" value="Fructosamin_kin"/>
    <property type="match status" value="1"/>
</dbReference>
<evidence type="ECO:0000313" key="4">
    <source>
        <dbReference type="Proteomes" id="UP000005459"/>
    </source>
</evidence>
<dbReference type="Gene3D" id="3.30.200.20">
    <property type="entry name" value="Phosphorylase Kinase, domain 1"/>
    <property type="match status" value="1"/>
</dbReference>
<dbReference type="InterPro" id="IPR011009">
    <property type="entry name" value="Kinase-like_dom_sf"/>
</dbReference>
<protein>
    <submittedName>
        <fullName evidence="3">Fructosamine/Ketosamine-3-kinase</fullName>
    </submittedName>
</protein>